<organism evidence="9 10">
    <name type="scientific">Vitis vinifera</name>
    <name type="common">Grape</name>
    <dbReference type="NCBI Taxonomy" id="29760"/>
    <lineage>
        <taxon>Eukaryota</taxon>
        <taxon>Viridiplantae</taxon>
        <taxon>Streptophyta</taxon>
        <taxon>Embryophyta</taxon>
        <taxon>Tracheophyta</taxon>
        <taxon>Spermatophyta</taxon>
        <taxon>Magnoliopsida</taxon>
        <taxon>eudicotyledons</taxon>
        <taxon>Gunneridae</taxon>
        <taxon>Pentapetalae</taxon>
        <taxon>rosids</taxon>
        <taxon>Vitales</taxon>
        <taxon>Vitaceae</taxon>
        <taxon>Viteae</taxon>
        <taxon>Vitis</taxon>
    </lineage>
</organism>
<sequence length="267" mass="28724">MGLGLQGLTHTPTSTLTQLPVWAMKPRSRSSPTLIIHWVPPPPRCRPIAIRPQVPRVGEPSPLGMQLLTLRRGEGVKGGIGRRSLAIPPNGTEQLITANVNSILWTTSTVQARSSGTRKKGAKKMKIIQSAYCEVCKVDCNSDDILAQHKLGRRHKKNMEKLKDTVAPVPTVEASSDNPVIGPPENPNKGKAVSGKKTKATAESLEDLETKRRRIVECGAAADAVRTCSICNVVCNSETVFNYHLAGQKHAAMVKKHAAGRGVATAT</sequence>
<evidence type="ECO:0000256" key="4">
    <source>
        <dbReference type="ARBA" id="ARBA00022771"/>
    </source>
</evidence>
<name>F6H5M8_VITVI</name>
<evidence type="ECO:0000256" key="7">
    <source>
        <dbReference type="SAM" id="MobiDB-lite"/>
    </source>
</evidence>
<protein>
    <recommendedName>
        <fullName evidence="8">U1-type domain-containing protein</fullName>
    </recommendedName>
</protein>
<dbReference type="HOGENOM" id="CLU_1043589_0_0_1"/>
<keyword evidence="6" id="KW-0539">Nucleus</keyword>
<evidence type="ECO:0000313" key="9">
    <source>
        <dbReference type="EMBL" id="CCB47596.1"/>
    </source>
</evidence>
<keyword evidence="3" id="KW-0677">Repeat</keyword>
<dbReference type="InterPro" id="IPR013087">
    <property type="entry name" value="Znf_C2H2_type"/>
</dbReference>
<dbReference type="GO" id="GO:0003676">
    <property type="term" value="F:nucleic acid binding"/>
    <property type="evidence" value="ECO:0007669"/>
    <property type="project" value="InterPro"/>
</dbReference>
<evidence type="ECO:0000259" key="8">
    <source>
        <dbReference type="SMART" id="SM00451"/>
    </source>
</evidence>
<evidence type="ECO:0000256" key="2">
    <source>
        <dbReference type="ARBA" id="ARBA00022723"/>
    </source>
</evidence>
<evidence type="ECO:0000256" key="1">
    <source>
        <dbReference type="ARBA" id="ARBA00004123"/>
    </source>
</evidence>
<evidence type="ECO:0000256" key="5">
    <source>
        <dbReference type="ARBA" id="ARBA00022833"/>
    </source>
</evidence>
<feature type="domain" description="U1-type" evidence="8">
    <location>
        <begin position="128"/>
        <end position="162"/>
    </location>
</feature>
<dbReference type="GO" id="GO:0008270">
    <property type="term" value="F:zinc ion binding"/>
    <property type="evidence" value="ECO:0007669"/>
    <property type="project" value="UniProtKB-KW"/>
</dbReference>
<dbReference type="PaxDb" id="29760-VIT_14s0108g01570.t01"/>
<accession>F6H5M8</accession>
<dbReference type="SUPFAM" id="SSF57667">
    <property type="entry name" value="beta-beta-alpha zinc fingers"/>
    <property type="match status" value="2"/>
</dbReference>
<keyword evidence="5" id="KW-0862">Zinc</keyword>
<dbReference type="PANTHER" id="PTHR46144:SF6">
    <property type="entry name" value="C2H2-TYPE DOMAIN-CONTAINING PROTEIN"/>
    <property type="match status" value="1"/>
</dbReference>
<proteinExistence type="predicted"/>
<dbReference type="ExpressionAtlas" id="F6H5M8">
    <property type="expression patterns" value="baseline"/>
</dbReference>
<dbReference type="eggNOG" id="ENOG502RZ9K">
    <property type="taxonomic scope" value="Eukaryota"/>
</dbReference>
<comment type="subcellular location">
    <subcellularLocation>
        <location evidence="1">Nucleus</location>
    </subcellularLocation>
</comment>
<dbReference type="OrthoDB" id="434647at2759"/>
<dbReference type="Proteomes" id="UP000009183">
    <property type="component" value="Chromosome 14"/>
</dbReference>
<dbReference type="AlphaFoldDB" id="F6H5M8"/>
<evidence type="ECO:0000313" key="10">
    <source>
        <dbReference type="Proteomes" id="UP000009183"/>
    </source>
</evidence>
<dbReference type="Pfam" id="PF12874">
    <property type="entry name" value="zf-met"/>
    <property type="match status" value="2"/>
</dbReference>
<feature type="region of interest" description="Disordered" evidence="7">
    <location>
        <begin position="170"/>
        <end position="205"/>
    </location>
</feature>
<evidence type="ECO:0000256" key="3">
    <source>
        <dbReference type="ARBA" id="ARBA00022737"/>
    </source>
</evidence>
<dbReference type="InterPro" id="IPR003604">
    <property type="entry name" value="Matrin/U1-like-C_Znf_C2H2"/>
</dbReference>
<dbReference type="SMART" id="SM00451">
    <property type="entry name" value="ZnF_U1"/>
    <property type="match status" value="2"/>
</dbReference>
<keyword evidence="10" id="KW-1185">Reference proteome</keyword>
<dbReference type="EMBL" id="FN595239">
    <property type="protein sequence ID" value="CCB47596.1"/>
    <property type="molecule type" value="Genomic_DNA"/>
</dbReference>
<feature type="domain" description="U1-type" evidence="8">
    <location>
        <begin position="223"/>
        <end position="257"/>
    </location>
</feature>
<gene>
    <name evidence="9" type="ordered locus">VIT_14s0108g01570</name>
</gene>
<keyword evidence="4" id="KW-0863">Zinc-finger</keyword>
<dbReference type="InterPro" id="IPR051868">
    <property type="entry name" value="ZN346_ZMAT4"/>
</dbReference>
<evidence type="ECO:0000256" key="6">
    <source>
        <dbReference type="ARBA" id="ARBA00023242"/>
    </source>
</evidence>
<keyword evidence="2" id="KW-0479">Metal-binding</keyword>
<dbReference type="GO" id="GO:0005634">
    <property type="term" value="C:nucleus"/>
    <property type="evidence" value="ECO:0007669"/>
    <property type="project" value="UniProtKB-SubCell"/>
</dbReference>
<dbReference type="InParanoid" id="F6H5M8"/>
<reference evidence="10" key="1">
    <citation type="journal article" date="2007" name="Nature">
        <title>The grapevine genome sequence suggests ancestral hexaploidization in major angiosperm phyla.</title>
        <authorList>
            <consortium name="The French-Italian Public Consortium for Grapevine Genome Characterization."/>
            <person name="Jaillon O."/>
            <person name="Aury J.-M."/>
            <person name="Noel B."/>
            <person name="Policriti A."/>
            <person name="Clepet C."/>
            <person name="Casagrande A."/>
            <person name="Choisne N."/>
            <person name="Aubourg S."/>
            <person name="Vitulo N."/>
            <person name="Jubin C."/>
            <person name="Vezzi A."/>
            <person name="Legeai F."/>
            <person name="Hugueney P."/>
            <person name="Dasilva C."/>
            <person name="Horner D."/>
            <person name="Mica E."/>
            <person name="Jublot D."/>
            <person name="Poulain J."/>
            <person name="Bruyere C."/>
            <person name="Billault A."/>
            <person name="Segurens B."/>
            <person name="Gouyvenoux M."/>
            <person name="Ugarte E."/>
            <person name="Cattonaro F."/>
            <person name="Anthouard V."/>
            <person name="Vico V."/>
            <person name="Del Fabbro C."/>
            <person name="Alaux M."/>
            <person name="Di Gaspero G."/>
            <person name="Dumas V."/>
            <person name="Felice N."/>
            <person name="Paillard S."/>
            <person name="Juman I."/>
            <person name="Moroldo M."/>
            <person name="Scalabrin S."/>
            <person name="Canaguier A."/>
            <person name="Le Clainche I."/>
            <person name="Malacrida G."/>
            <person name="Durand E."/>
            <person name="Pesole G."/>
            <person name="Laucou V."/>
            <person name="Chatelet P."/>
            <person name="Merdinoglu D."/>
            <person name="Delledonne M."/>
            <person name="Pezzotti M."/>
            <person name="Lecharny A."/>
            <person name="Scarpelli C."/>
            <person name="Artiguenave F."/>
            <person name="Pe M.E."/>
            <person name="Valle G."/>
            <person name="Morgante M."/>
            <person name="Caboche M."/>
            <person name="Adam-Blondon A.-F."/>
            <person name="Weissenbach J."/>
            <person name="Quetier F."/>
            <person name="Wincker P."/>
        </authorList>
    </citation>
    <scope>NUCLEOTIDE SEQUENCE [LARGE SCALE GENOMIC DNA]</scope>
    <source>
        <strain evidence="10">cv. Pinot noir / PN40024</strain>
    </source>
</reference>
<dbReference type="InterPro" id="IPR036236">
    <property type="entry name" value="Znf_C2H2_sf"/>
</dbReference>
<dbReference type="Gene3D" id="3.30.160.60">
    <property type="entry name" value="Classic Zinc Finger"/>
    <property type="match status" value="2"/>
</dbReference>
<dbReference type="PANTHER" id="PTHR46144">
    <property type="entry name" value="ZINC FINGER PROTEIN 385B-LIKE"/>
    <property type="match status" value="1"/>
</dbReference>